<accession>A0A1S8CS75</accession>
<reference evidence="1 2" key="1">
    <citation type="submission" date="2016-10" db="EMBL/GenBank/DDBJ databases">
        <title>Draft Genome sequence of Alkanindiges sp. strain H1.</title>
        <authorList>
            <person name="Subhash Y."/>
            <person name="Lee S."/>
        </authorList>
    </citation>
    <scope>NUCLEOTIDE SEQUENCE [LARGE SCALE GENOMIC DNA]</scope>
    <source>
        <strain evidence="1 2">H1</strain>
    </source>
</reference>
<dbReference type="RefSeq" id="WP_076878772.1">
    <property type="nucleotide sequence ID" value="NZ_MLCN01000030.1"/>
</dbReference>
<sequence length="219" mass="25466">MAVLNYRRWLVGGFIPMAFLPLAFAQILPLDCENAKNFVEKTTCSNPKLTELDSQLFDELEQAAQETKVPVQLLELTQQSWMKARNLCKNTACIEQAYQKRLLEIKNLNTTDQEFVRYFIRMKDKKPDTNLALLQLQTLDEKRLRVLAQTFWTSNDNRHSQTTDFSGYANQAKKITVKDLDTGCILKLSQHKEQWKVWQASPLCGNRNLRFSGLYELQK</sequence>
<dbReference type="OrthoDB" id="6696515at2"/>
<name>A0A1S8CS75_9GAMM</name>
<dbReference type="STRING" id="1907941.BKE30_11605"/>
<keyword evidence="2" id="KW-1185">Reference proteome</keyword>
<evidence type="ECO:0000313" key="2">
    <source>
        <dbReference type="Proteomes" id="UP000192132"/>
    </source>
</evidence>
<dbReference type="InterPro" id="IPR052755">
    <property type="entry name" value="Lysozyme_Inhibitor_LprI"/>
</dbReference>
<dbReference type="GO" id="GO:0005576">
    <property type="term" value="C:extracellular region"/>
    <property type="evidence" value="ECO:0007669"/>
    <property type="project" value="TreeGrafter"/>
</dbReference>
<protein>
    <recommendedName>
        <fullName evidence="3">Lysozyme inhibitor LprI N-terminal domain-containing protein</fullName>
    </recommendedName>
</protein>
<dbReference type="EMBL" id="MLCN01000030">
    <property type="protein sequence ID" value="ONG38587.1"/>
    <property type="molecule type" value="Genomic_DNA"/>
</dbReference>
<evidence type="ECO:0000313" key="1">
    <source>
        <dbReference type="EMBL" id="ONG38587.1"/>
    </source>
</evidence>
<dbReference type="PANTHER" id="PTHR37549">
    <property type="entry name" value="LIPOPROTEIN LPRI"/>
    <property type="match status" value="1"/>
</dbReference>
<comment type="caution">
    <text evidence="1">The sequence shown here is derived from an EMBL/GenBank/DDBJ whole genome shotgun (WGS) entry which is preliminary data.</text>
</comment>
<dbReference type="PANTHER" id="PTHR37549:SF1">
    <property type="entry name" value="LIPOPROTEIN LPRI"/>
    <property type="match status" value="1"/>
</dbReference>
<evidence type="ECO:0008006" key="3">
    <source>
        <dbReference type="Google" id="ProtNLM"/>
    </source>
</evidence>
<dbReference type="AlphaFoldDB" id="A0A1S8CS75"/>
<dbReference type="Proteomes" id="UP000192132">
    <property type="component" value="Unassembled WGS sequence"/>
</dbReference>
<gene>
    <name evidence="1" type="ORF">BKE30_11605</name>
</gene>
<proteinExistence type="predicted"/>
<organism evidence="1 2">
    <name type="scientific">Alkanindiges hydrocarboniclasticus</name>
    <dbReference type="NCBI Taxonomy" id="1907941"/>
    <lineage>
        <taxon>Bacteria</taxon>
        <taxon>Pseudomonadati</taxon>
        <taxon>Pseudomonadota</taxon>
        <taxon>Gammaproteobacteria</taxon>
        <taxon>Moraxellales</taxon>
        <taxon>Moraxellaceae</taxon>
        <taxon>Alkanindiges</taxon>
    </lineage>
</organism>